<dbReference type="InterPro" id="IPR009078">
    <property type="entry name" value="Ferritin-like_SF"/>
</dbReference>
<dbReference type="PANTHER" id="PTHR30565:SF9">
    <property type="entry name" value="PROTEIN YCIF"/>
    <property type="match status" value="1"/>
</dbReference>
<name>A0A502G430_9PROT</name>
<comment type="caution">
    <text evidence="2">The sequence shown here is derived from an EMBL/GenBank/DDBJ whole genome shotgun (WGS) entry which is preliminary data.</text>
</comment>
<sequence>MPEKTLKDAFYETLKDVYYAEKAGLRSLKKAVKAAQSDDLKAALSEHAEQSQHQVERLMQVFEILGKSARAKTCEAMQGLTAEMEEDLEDFGGTEAGDDVLIGCAQAVEHYEIARYGVLKTWARKLGLSDAESLLAETLEEEKASDEKLTQIAEGLMASGEDEEPEGDEDEAKEDAEAKEELGEAQEKPKARAKKR</sequence>
<proteinExistence type="predicted"/>
<dbReference type="InterPro" id="IPR047114">
    <property type="entry name" value="YciF"/>
</dbReference>
<dbReference type="OrthoDB" id="9795056at2"/>
<accession>A0A502G430</accession>
<dbReference type="Gene3D" id="1.20.1260.10">
    <property type="match status" value="1"/>
</dbReference>
<keyword evidence="3" id="KW-1185">Reference proteome</keyword>
<dbReference type="SUPFAM" id="SSF47240">
    <property type="entry name" value="Ferritin-like"/>
    <property type="match status" value="1"/>
</dbReference>
<dbReference type="Pfam" id="PF05974">
    <property type="entry name" value="DUF892"/>
    <property type="match status" value="1"/>
</dbReference>
<dbReference type="PANTHER" id="PTHR30565">
    <property type="entry name" value="PROTEIN YCIF"/>
    <property type="match status" value="1"/>
</dbReference>
<dbReference type="EMBL" id="RCZP01000011">
    <property type="protein sequence ID" value="TPG55976.1"/>
    <property type="molecule type" value="Genomic_DNA"/>
</dbReference>
<organism evidence="2 3">
    <name type="scientific">Muricoccus nepalensis</name>
    <dbReference type="NCBI Taxonomy" id="1854500"/>
    <lineage>
        <taxon>Bacteria</taxon>
        <taxon>Pseudomonadati</taxon>
        <taxon>Pseudomonadota</taxon>
        <taxon>Alphaproteobacteria</taxon>
        <taxon>Acetobacterales</taxon>
        <taxon>Roseomonadaceae</taxon>
        <taxon>Muricoccus</taxon>
    </lineage>
</organism>
<gene>
    <name evidence="2" type="ORF">EAH89_13660</name>
</gene>
<feature type="region of interest" description="Disordered" evidence="1">
    <location>
        <begin position="141"/>
        <end position="196"/>
    </location>
</feature>
<evidence type="ECO:0000313" key="3">
    <source>
        <dbReference type="Proteomes" id="UP000317078"/>
    </source>
</evidence>
<feature type="compositionally biased region" description="Acidic residues" evidence="1">
    <location>
        <begin position="160"/>
        <end position="174"/>
    </location>
</feature>
<dbReference type="AlphaFoldDB" id="A0A502G430"/>
<dbReference type="Proteomes" id="UP000317078">
    <property type="component" value="Unassembled WGS sequence"/>
</dbReference>
<protein>
    <submittedName>
        <fullName evidence="2">Ferritin-like domain-containing protein</fullName>
    </submittedName>
</protein>
<dbReference type="InterPro" id="IPR012347">
    <property type="entry name" value="Ferritin-like"/>
</dbReference>
<evidence type="ECO:0000256" key="1">
    <source>
        <dbReference type="SAM" id="MobiDB-lite"/>
    </source>
</evidence>
<dbReference type="RefSeq" id="WP_140883968.1">
    <property type="nucleotide sequence ID" value="NZ_RCZP01000011.1"/>
</dbReference>
<dbReference type="InterPro" id="IPR010287">
    <property type="entry name" value="DUF892_YciF-like"/>
</dbReference>
<feature type="compositionally biased region" description="Basic and acidic residues" evidence="1">
    <location>
        <begin position="175"/>
        <end position="190"/>
    </location>
</feature>
<reference evidence="2 3" key="1">
    <citation type="journal article" date="2019" name="Environ. Microbiol.">
        <title>Species interactions and distinct microbial communities in high Arctic permafrost affected cryosols are associated with the CH4 and CO2 gas fluxes.</title>
        <authorList>
            <person name="Altshuler I."/>
            <person name="Hamel J."/>
            <person name="Turney S."/>
            <person name="Magnuson E."/>
            <person name="Levesque R."/>
            <person name="Greer C."/>
            <person name="Whyte L.G."/>
        </authorList>
    </citation>
    <scope>NUCLEOTIDE SEQUENCE [LARGE SCALE GENOMIC DNA]</scope>
    <source>
        <strain evidence="2 3">S9.3B</strain>
    </source>
</reference>
<evidence type="ECO:0000313" key="2">
    <source>
        <dbReference type="EMBL" id="TPG55976.1"/>
    </source>
</evidence>